<evidence type="ECO:0000256" key="1">
    <source>
        <dbReference type="SAM" id="Coils"/>
    </source>
</evidence>
<dbReference type="GeneID" id="98128957"/>
<organism evidence="3 4">
    <name type="scientific">Remersonia thermophila</name>
    <dbReference type="NCBI Taxonomy" id="72144"/>
    <lineage>
        <taxon>Eukaryota</taxon>
        <taxon>Fungi</taxon>
        <taxon>Dikarya</taxon>
        <taxon>Ascomycota</taxon>
        <taxon>Pezizomycotina</taxon>
        <taxon>Sordariomycetes</taxon>
        <taxon>Sordariomycetidae</taxon>
        <taxon>Sordariales</taxon>
        <taxon>Sordariales incertae sedis</taxon>
        <taxon>Remersonia</taxon>
    </lineage>
</organism>
<protein>
    <submittedName>
        <fullName evidence="3">Uncharacterized protein</fullName>
    </submittedName>
</protein>
<dbReference type="EMBL" id="JAZGUE010000007">
    <property type="protein sequence ID" value="KAL2264976.1"/>
    <property type="molecule type" value="Genomic_DNA"/>
</dbReference>
<feature type="region of interest" description="Disordered" evidence="2">
    <location>
        <begin position="276"/>
        <end position="295"/>
    </location>
</feature>
<feature type="region of interest" description="Disordered" evidence="2">
    <location>
        <begin position="338"/>
        <end position="370"/>
    </location>
</feature>
<reference evidence="3 4" key="1">
    <citation type="journal article" date="2024" name="Commun. Biol.">
        <title>Comparative genomic analysis of thermophilic fungi reveals convergent evolutionary adaptations and gene losses.</title>
        <authorList>
            <person name="Steindorff A.S."/>
            <person name="Aguilar-Pontes M.V."/>
            <person name="Robinson A.J."/>
            <person name="Andreopoulos B."/>
            <person name="LaButti K."/>
            <person name="Kuo A."/>
            <person name="Mondo S."/>
            <person name="Riley R."/>
            <person name="Otillar R."/>
            <person name="Haridas S."/>
            <person name="Lipzen A."/>
            <person name="Grimwood J."/>
            <person name="Schmutz J."/>
            <person name="Clum A."/>
            <person name="Reid I.D."/>
            <person name="Moisan M.C."/>
            <person name="Butler G."/>
            <person name="Nguyen T.T.M."/>
            <person name="Dewar K."/>
            <person name="Conant G."/>
            <person name="Drula E."/>
            <person name="Henrissat B."/>
            <person name="Hansel C."/>
            <person name="Singer S."/>
            <person name="Hutchinson M.I."/>
            <person name="de Vries R.P."/>
            <person name="Natvig D.O."/>
            <person name="Powell A.J."/>
            <person name="Tsang A."/>
            <person name="Grigoriev I.V."/>
        </authorList>
    </citation>
    <scope>NUCLEOTIDE SEQUENCE [LARGE SCALE GENOMIC DNA]</scope>
    <source>
        <strain evidence="3 4">ATCC 22073</strain>
    </source>
</reference>
<gene>
    <name evidence="3" type="ORF">VTJ83DRAFT_7486</name>
</gene>
<accession>A0ABR4D3M0</accession>
<sequence>MPPKNALQCVNMDSEKRTEIIQELDEQYRRAAHEIDLVIRDEETRRSKVRTLVFRDDASSLKDQLAQRDLRVRELVEQVDAIRAQLDDAHEKSRRQEKLVQSQAREIGNLKEELSAINDVAQDSAKILSEKLALAREVALLKPELEHLKSQLAHQKDVLAEKLALERQLNTLEVELANEKRAAQRAAEKQERENAADENLRKQLRELEKELAKEKRRADDLVKTQDERSKEMEKELQALREQVKNAEANGSANASGEGEASEKVARLREKLAKAREALEAEREANEQLRKENEQAQVDFEERQQAMGDKVEMLRNKLRDTREELKKCKAELEKAQERAVAKPSGVTATTTTTVPLKGPGKATNAKKKRSPDDILREEKILMTPGAPDERPKRPLKKRGFDLSMVGGKSEFSITPFLNKTANNLDALPEEGTPTAAVHPSRAAAAAAATAAAASASEEATTTVAGESTTEEAAAPETTSSEPAAAAAGTAAPKLVEKRPRGRPRIRPLTDTSASAKNLTTKAKAKPAAAPGRAESSLDRVAEDAEEEEDSASHEPENRASASAAAAAAAADSSGADPASETADTAEAAETDTVPPLEKPKKKKRKLLGAVNPPATLFDGGEDEGERVLSSAVAGSAVSAAAAAKAKTAAGAKMAGKAGVGARFGPGVKSAFAGVGGKSFSPLKRERRGVAASFLA</sequence>
<feature type="coiled-coil region" evidence="1">
    <location>
        <begin position="72"/>
        <end position="113"/>
    </location>
</feature>
<name>A0ABR4D3M0_9PEZI</name>
<feature type="compositionally biased region" description="Low complexity" evidence="2">
    <location>
        <begin position="510"/>
        <end position="529"/>
    </location>
</feature>
<evidence type="ECO:0000256" key="2">
    <source>
        <dbReference type="SAM" id="MobiDB-lite"/>
    </source>
</evidence>
<dbReference type="Proteomes" id="UP001600064">
    <property type="component" value="Unassembled WGS sequence"/>
</dbReference>
<dbReference type="RefSeq" id="XP_070863703.1">
    <property type="nucleotide sequence ID" value="XM_071014313.1"/>
</dbReference>
<comment type="caution">
    <text evidence="3">The sequence shown here is derived from an EMBL/GenBank/DDBJ whole genome shotgun (WGS) entry which is preliminary data.</text>
</comment>
<keyword evidence="1" id="KW-0175">Coiled coil</keyword>
<feature type="region of interest" description="Disordered" evidence="2">
    <location>
        <begin position="212"/>
        <end position="235"/>
    </location>
</feature>
<evidence type="ECO:0000313" key="3">
    <source>
        <dbReference type="EMBL" id="KAL2264976.1"/>
    </source>
</evidence>
<feature type="region of interest" description="Disordered" evidence="2">
    <location>
        <begin position="246"/>
        <end position="265"/>
    </location>
</feature>
<proteinExistence type="predicted"/>
<feature type="region of interest" description="Disordered" evidence="2">
    <location>
        <begin position="455"/>
        <end position="621"/>
    </location>
</feature>
<evidence type="ECO:0000313" key="4">
    <source>
        <dbReference type="Proteomes" id="UP001600064"/>
    </source>
</evidence>
<feature type="compositionally biased region" description="Low complexity" evidence="2">
    <location>
        <begin position="558"/>
        <end position="594"/>
    </location>
</feature>
<keyword evidence="4" id="KW-1185">Reference proteome</keyword>
<feature type="compositionally biased region" description="Low complexity" evidence="2">
    <location>
        <begin position="455"/>
        <end position="491"/>
    </location>
</feature>
<feature type="compositionally biased region" description="Low complexity" evidence="2">
    <location>
        <begin position="246"/>
        <end position="258"/>
    </location>
</feature>